<evidence type="ECO:0000313" key="9">
    <source>
        <dbReference type="Proteomes" id="UP000295063"/>
    </source>
</evidence>
<dbReference type="SUPFAM" id="SSF46785">
    <property type="entry name" value="Winged helix' DNA-binding domain"/>
    <property type="match status" value="1"/>
</dbReference>
<evidence type="ECO:0000259" key="7">
    <source>
        <dbReference type="Pfam" id="PF22451"/>
    </source>
</evidence>
<comment type="catalytic activity">
    <reaction evidence="5">
        <text>siroheme + 2 H(+) = 12,18-didecarboxysiroheme + 2 CO2</text>
        <dbReference type="Rhea" id="RHEA:19093"/>
        <dbReference type="ChEBI" id="CHEBI:15378"/>
        <dbReference type="ChEBI" id="CHEBI:16526"/>
        <dbReference type="ChEBI" id="CHEBI:60052"/>
        <dbReference type="ChEBI" id="CHEBI:140497"/>
        <dbReference type="EC" id="4.1.1.111"/>
    </reaction>
</comment>
<evidence type="ECO:0000256" key="4">
    <source>
        <dbReference type="ARBA" id="ARBA00023471"/>
    </source>
</evidence>
<comment type="pathway">
    <text evidence="2">Porphyrin-containing compound metabolism.</text>
</comment>
<dbReference type="EC" id="4.1.1.111" evidence="4"/>
<dbReference type="InterPro" id="IPR050684">
    <property type="entry name" value="HTH-Siroheme_Decarb"/>
</dbReference>
<feature type="domain" description="Siroheme decarboxylase AsnC-like ligand binding" evidence="6">
    <location>
        <begin position="61"/>
        <end position="146"/>
    </location>
</feature>
<organism evidence="8 9">
    <name type="scientific">Anaerospora hongkongensis</name>
    <dbReference type="NCBI Taxonomy" id="244830"/>
    <lineage>
        <taxon>Bacteria</taxon>
        <taxon>Bacillati</taxon>
        <taxon>Bacillota</taxon>
        <taxon>Negativicutes</taxon>
        <taxon>Selenomonadales</taxon>
        <taxon>Sporomusaceae</taxon>
        <taxon>Anaerospora</taxon>
    </lineage>
</organism>
<keyword evidence="1" id="KW-0456">Lyase</keyword>
<dbReference type="GO" id="GO:0003677">
    <property type="term" value="F:DNA binding"/>
    <property type="evidence" value="ECO:0007669"/>
    <property type="project" value="UniProtKB-KW"/>
</dbReference>
<dbReference type="InterPro" id="IPR036390">
    <property type="entry name" value="WH_DNA-bd_sf"/>
</dbReference>
<dbReference type="PANTHER" id="PTHR43413:SF1">
    <property type="entry name" value="SIROHEME DECARBOXYLASE NIRL SUBUNIT"/>
    <property type="match status" value="1"/>
</dbReference>
<reference evidence="8 9" key="1">
    <citation type="submission" date="2019-03" db="EMBL/GenBank/DDBJ databases">
        <title>Genomic Encyclopedia of Type Strains, Phase IV (KMG-IV): sequencing the most valuable type-strain genomes for metagenomic binning, comparative biology and taxonomic classification.</title>
        <authorList>
            <person name="Goeker M."/>
        </authorList>
    </citation>
    <scope>NUCLEOTIDE SEQUENCE [LARGE SCALE GENOMIC DNA]</scope>
    <source>
        <strain evidence="8 9">DSM 15969</strain>
    </source>
</reference>
<dbReference type="InterPro" id="IPR053953">
    <property type="entry name" value="NirdL-like_HTH"/>
</dbReference>
<proteinExistence type="inferred from homology"/>
<dbReference type="Pfam" id="PF22451">
    <property type="entry name" value="NirdL-like_HTH"/>
    <property type="match status" value="1"/>
</dbReference>
<dbReference type="AlphaFoldDB" id="A0A4R1Q090"/>
<dbReference type="EMBL" id="SLUI01000006">
    <property type="protein sequence ID" value="TCL37371.1"/>
    <property type="molecule type" value="Genomic_DNA"/>
</dbReference>
<dbReference type="Gene3D" id="3.30.70.3460">
    <property type="match status" value="1"/>
</dbReference>
<dbReference type="OrthoDB" id="9806536at2"/>
<dbReference type="PANTHER" id="PTHR43413">
    <property type="entry name" value="TRANSCRIPTIONAL REGULATOR, ASNC FAMILY"/>
    <property type="match status" value="1"/>
</dbReference>
<evidence type="ECO:0000259" key="6">
    <source>
        <dbReference type="Pfam" id="PF17805"/>
    </source>
</evidence>
<evidence type="ECO:0000256" key="5">
    <source>
        <dbReference type="ARBA" id="ARBA00048470"/>
    </source>
</evidence>
<evidence type="ECO:0000256" key="3">
    <source>
        <dbReference type="ARBA" id="ARBA00023457"/>
    </source>
</evidence>
<name>A0A4R1Q090_9FIRM</name>
<feature type="domain" description="Siroheme decarboxylase NirL-like HTH" evidence="7">
    <location>
        <begin position="5"/>
        <end position="51"/>
    </location>
</feature>
<keyword evidence="9" id="KW-1185">Reference proteome</keyword>
<sequence>MTGLERTIIRELQNDLAITAQPYAEIAKRLNISEAELLAQIKKLLGHGVIRKIGAVLQHRRIGICANALCVWQVPEDRVQAVGEMFAALPVVTHCYERVTHAGWPYNLYTMVHAIDREACQRHITTMSNMSGVAAVRIFYSTQELKKISMRYFE</sequence>
<gene>
    <name evidence="8" type="ORF">EV210_106240</name>
</gene>
<accession>A0A4R1Q090</accession>
<comment type="caution">
    <text evidence="8">The sequence shown here is derived from an EMBL/GenBank/DDBJ whole genome shotgun (WGS) entry which is preliminary data.</text>
</comment>
<comment type="similarity">
    <text evidence="3">Belongs to the Ahb/Nir family.</text>
</comment>
<protein>
    <recommendedName>
        <fullName evidence="4">siroheme decarboxylase</fullName>
        <ecNumber evidence="4">4.1.1.111</ecNumber>
    </recommendedName>
</protein>
<dbReference type="Pfam" id="PF17805">
    <property type="entry name" value="AsnC_trans_reg2"/>
    <property type="match status" value="1"/>
</dbReference>
<evidence type="ECO:0000313" key="8">
    <source>
        <dbReference type="EMBL" id="TCL37371.1"/>
    </source>
</evidence>
<keyword evidence="8" id="KW-0238">DNA-binding</keyword>
<dbReference type="Proteomes" id="UP000295063">
    <property type="component" value="Unassembled WGS sequence"/>
</dbReference>
<dbReference type="GO" id="GO:0016829">
    <property type="term" value="F:lyase activity"/>
    <property type="evidence" value="ECO:0007669"/>
    <property type="project" value="UniProtKB-KW"/>
</dbReference>
<evidence type="ECO:0000256" key="2">
    <source>
        <dbReference type="ARBA" id="ARBA00023444"/>
    </source>
</evidence>
<dbReference type="RefSeq" id="WP_132079848.1">
    <property type="nucleotide sequence ID" value="NZ_DAIMLW010000004.1"/>
</dbReference>
<evidence type="ECO:0000256" key="1">
    <source>
        <dbReference type="ARBA" id="ARBA00023239"/>
    </source>
</evidence>
<dbReference type="InterPro" id="IPR040523">
    <property type="entry name" value="AsnC_trans_reg2"/>
</dbReference>